<dbReference type="InterPro" id="IPR029044">
    <property type="entry name" value="Nucleotide-diphossugar_trans"/>
</dbReference>
<keyword evidence="8" id="KW-0472">Membrane</keyword>
<dbReference type="GO" id="GO:0046872">
    <property type="term" value="F:metal ion binding"/>
    <property type="evidence" value="ECO:0007669"/>
    <property type="project" value="UniProtKB-KW"/>
</dbReference>
<evidence type="ECO:0000256" key="3">
    <source>
        <dbReference type="ARBA" id="ARBA00022676"/>
    </source>
</evidence>
<feature type="binding site" evidence="10">
    <location>
        <position position="481"/>
    </location>
    <ligand>
        <name>an alpha-L-fucosyl-(1-&gt;2)-beta-D-galactosyl derivative</name>
        <dbReference type="ChEBI" id="CHEBI:140327"/>
    </ligand>
</feature>
<feature type="binding site" evidence="11">
    <location>
        <position position="366"/>
    </location>
    <ligand>
        <name>Mn(2+)</name>
        <dbReference type="ChEBI" id="CHEBI:29035"/>
    </ligand>
</feature>
<keyword evidence="4" id="KW-0808">Transferase</keyword>
<accession>G1U7R7</accession>
<keyword evidence="3" id="KW-0328">Glycosyltransferase</keyword>
<evidence type="ECO:0000256" key="2">
    <source>
        <dbReference type="ARBA" id="ARBA00010413"/>
    </source>
</evidence>
<feature type="binding site" evidence="10">
    <location>
        <position position="388"/>
    </location>
    <ligand>
        <name>an alpha-L-fucosyl-(1-&gt;2)-beta-D-galactosyl derivative</name>
        <dbReference type="ChEBI" id="CHEBI:140327"/>
    </ligand>
</feature>
<evidence type="ECO:0000256" key="11">
    <source>
        <dbReference type="PIRSR" id="PIRSR605076-3"/>
    </source>
</evidence>
<dbReference type="GO" id="GO:0031982">
    <property type="term" value="C:vesicle"/>
    <property type="evidence" value="ECO:0007669"/>
    <property type="project" value="TreeGrafter"/>
</dbReference>
<dbReference type="Proteomes" id="UP000001811">
    <property type="component" value="Unplaced"/>
</dbReference>
<dbReference type="CDD" id="cd02515">
    <property type="entry name" value="Glyco_transf_6"/>
    <property type="match status" value="1"/>
</dbReference>
<evidence type="ECO:0008006" key="14">
    <source>
        <dbReference type="Google" id="ProtNLM"/>
    </source>
</evidence>
<evidence type="ECO:0000256" key="1">
    <source>
        <dbReference type="ARBA" id="ARBA00004606"/>
    </source>
</evidence>
<reference evidence="12" key="2">
    <citation type="submission" date="2025-08" db="UniProtKB">
        <authorList>
            <consortium name="Ensembl"/>
        </authorList>
    </citation>
    <scope>IDENTIFICATION</scope>
    <source>
        <strain evidence="12">Thorbecke</strain>
    </source>
</reference>
<dbReference type="SMR" id="G1U7R7"/>
<evidence type="ECO:0000256" key="4">
    <source>
        <dbReference type="ARBA" id="ARBA00022679"/>
    </source>
</evidence>
<dbReference type="GO" id="GO:0016020">
    <property type="term" value="C:membrane"/>
    <property type="evidence" value="ECO:0007669"/>
    <property type="project" value="UniProtKB-SubCell"/>
</dbReference>
<evidence type="ECO:0000256" key="10">
    <source>
        <dbReference type="PIRSR" id="PIRSR605076-2"/>
    </source>
</evidence>
<feature type="binding site" evidence="11">
    <location>
        <position position="368"/>
    </location>
    <ligand>
        <name>Mn(2+)</name>
        <dbReference type="ChEBI" id="CHEBI:29035"/>
    </ligand>
</feature>
<evidence type="ECO:0000256" key="7">
    <source>
        <dbReference type="ARBA" id="ARBA00022989"/>
    </source>
</evidence>
<dbReference type="FunFam" id="3.90.550.10:FF:000022">
    <property type="entry name" value="Histo-blood group ABO system transferase"/>
    <property type="match status" value="1"/>
</dbReference>
<evidence type="ECO:0000256" key="9">
    <source>
        <dbReference type="PIRSR" id="PIRSR605076-1"/>
    </source>
</evidence>
<dbReference type="InterPro" id="IPR005076">
    <property type="entry name" value="Glyco_trans_6"/>
</dbReference>
<dbReference type="Bgee" id="ENSOCUG00000017844">
    <property type="expression patterns" value="Expressed in adult mammalian kidney and 12 other cell types or tissues"/>
</dbReference>
<reference evidence="12 13" key="1">
    <citation type="journal article" date="2011" name="Nature">
        <title>A high-resolution map of human evolutionary constraint using 29 mammals.</title>
        <authorList>
            <person name="Lindblad-Toh K."/>
            <person name="Garber M."/>
            <person name="Zuk O."/>
            <person name="Lin M.F."/>
            <person name="Parker B.J."/>
            <person name="Washietl S."/>
            <person name="Kheradpour P."/>
            <person name="Ernst J."/>
            <person name="Jordan G."/>
            <person name="Mauceli E."/>
            <person name="Ward L.D."/>
            <person name="Lowe C.B."/>
            <person name="Holloway A.K."/>
            <person name="Clamp M."/>
            <person name="Gnerre S."/>
            <person name="Alfoldi J."/>
            <person name="Beal K."/>
            <person name="Chang J."/>
            <person name="Clawson H."/>
            <person name="Cuff J."/>
            <person name="Di Palma F."/>
            <person name="Fitzgerald S."/>
            <person name="Flicek P."/>
            <person name="Guttman M."/>
            <person name="Hubisz M.J."/>
            <person name="Jaffe D.B."/>
            <person name="Jungreis I."/>
            <person name="Kent W.J."/>
            <person name="Kostka D."/>
            <person name="Lara M."/>
            <person name="Martins A.L."/>
            <person name="Massingham T."/>
            <person name="Moltke I."/>
            <person name="Raney B.J."/>
            <person name="Rasmussen M.D."/>
            <person name="Robinson J."/>
            <person name="Stark A."/>
            <person name="Vilella A.J."/>
            <person name="Wen J."/>
            <person name="Xie X."/>
            <person name="Zody M.C."/>
            <person name="Baldwin J."/>
            <person name="Bloom T."/>
            <person name="Chin C.W."/>
            <person name="Heiman D."/>
            <person name="Nicol R."/>
            <person name="Nusbaum C."/>
            <person name="Young S."/>
            <person name="Wilkinson J."/>
            <person name="Worley K.C."/>
            <person name="Kovar C.L."/>
            <person name="Muzny D.M."/>
            <person name="Gibbs R.A."/>
            <person name="Cree A."/>
            <person name="Dihn H.H."/>
            <person name="Fowler G."/>
            <person name="Jhangiani S."/>
            <person name="Joshi V."/>
            <person name="Lee S."/>
            <person name="Lewis L.R."/>
            <person name="Nazareth L.V."/>
            <person name="Okwuonu G."/>
            <person name="Santibanez J."/>
            <person name="Warren W.C."/>
            <person name="Mardis E.R."/>
            <person name="Weinstock G.M."/>
            <person name="Wilson R.K."/>
            <person name="Delehaunty K."/>
            <person name="Dooling D."/>
            <person name="Fronik C."/>
            <person name="Fulton L."/>
            <person name="Fulton B."/>
            <person name="Graves T."/>
            <person name="Minx P."/>
            <person name="Sodergren E."/>
            <person name="Birney E."/>
            <person name="Margulies E.H."/>
            <person name="Herrero J."/>
            <person name="Green E.D."/>
            <person name="Haussler D."/>
            <person name="Siepel A."/>
            <person name="Goldman N."/>
            <person name="Pollard K.S."/>
            <person name="Pedersen J.S."/>
            <person name="Lander E.S."/>
            <person name="Kellis M."/>
        </authorList>
    </citation>
    <scope>NUCLEOTIDE SEQUENCE [LARGE SCALE GENOMIC DNA]</scope>
    <source>
        <strain evidence="13">Thorbecke</strain>
    </source>
</reference>
<comment type="subcellular location">
    <subcellularLocation>
        <location evidence="1">Membrane</location>
        <topology evidence="1">Single-pass type II membrane protein</topology>
    </subcellularLocation>
</comment>
<feature type="active site" description="Nucleophile" evidence="9">
    <location>
        <position position="458"/>
    </location>
</feature>
<keyword evidence="13" id="KW-1185">Reference proteome</keyword>
<evidence type="ECO:0000256" key="6">
    <source>
        <dbReference type="ARBA" id="ARBA00022968"/>
    </source>
</evidence>
<dbReference type="Pfam" id="PF03414">
    <property type="entry name" value="Glyco_transf_6"/>
    <property type="match status" value="1"/>
</dbReference>
<dbReference type="STRING" id="9986.ENSOCUP00000025476"/>
<evidence type="ECO:0000313" key="12">
    <source>
        <dbReference type="Ensembl" id="ENSOCUP00000025476.3"/>
    </source>
</evidence>
<organism evidence="12 13">
    <name type="scientific">Oryctolagus cuniculus</name>
    <name type="common">Rabbit</name>
    <dbReference type="NCBI Taxonomy" id="9986"/>
    <lineage>
        <taxon>Eukaryota</taxon>
        <taxon>Metazoa</taxon>
        <taxon>Chordata</taxon>
        <taxon>Craniata</taxon>
        <taxon>Vertebrata</taxon>
        <taxon>Euteleostomi</taxon>
        <taxon>Mammalia</taxon>
        <taxon>Eutheria</taxon>
        <taxon>Euarchontoglires</taxon>
        <taxon>Glires</taxon>
        <taxon>Lagomorpha</taxon>
        <taxon>Leporidae</taxon>
        <taxon>Oryctolagus</taxon>
    </lineage>
</organism>
<dbReference type="HOGENOM" id="CLU_062445_0_0_1"/>
<evidence type="ECO:0000256" key="5">
    <source>
        <dbReference type="ARBA" id="ARBA00022692"/>
    </source>
</evidence>
<sequence length="509" mass="56093">MLLYPRHPRTPAVTIAGCSHAAGPPHPRTPAVTAQTPLQPRPALSPGSQVLCTWARPLLPVPAPSPVLSFCSVAVGDPDGRPVVALSRMLYPQPKALTPGVSWGRARAVLSLGGAGGGFPLPSSAGPPGSAAVLLSCSLALARPLLSLSPWGLGAMGVFLQWEGPPGPEWAAGLGRAEPAASRWLESGCPRLGVLPSPPEGAALGRRPSRGPGWGRLCCPPSCRPCVATWLSLCRRSDVLVLTPWLAPIVWEGTFSPEILDEQFRLQNVTVGLTVFAVKKYVAFLRLFLETAEQHFMVGHRVTYYVFTNRPADVPHVPLREGRRLAVLTVRSHARWQDVSMHRMEVISRFSEQRFRREVDYLVCADVDMKFRDHVGVEILSRLFGTLHPGFYTADRRAFAYERRPRSQAYIPPDEGDFYYMGALFGGSVAEVQRLASACHQAMVLDKANGIEAVWHDESHLNRYLLYHKPTKVLSPEYLWDQQLLGWPSVMKKLRFVAVPKNHEEMRSP</sequence>
<evidence type="ECO:0000313" key="13">
    <source>
        <dbReference type="Proteomes" id="UP000001811"/>
    </source>
</evidence>
<feature type="binding site" evidence="10">
    <location>
        <begin position="276"/>
        <end position="278"/>
    </location>
    <ligand>
        <name>UDP-N-acetyl-alpha-D-galactosamine</name>
        <dbReference type="ChEBI" id="CHEBI:67138"/>
    </ligand>
</feature>
<keyword evidence="11" id="KW-0464">Manganese</keyword>
<evidence type="ECO:0000256" key="8">
    <source>
        <dbReference type="ARBA" id="ARBA00023136"/>
    </source>
</evidence>
<keyword evidence="7" id="KW-1133">Transmembrane helix</keyword>
<dbReference type="Gene3D" id="3.90.550.10">
    <property type="entry name" value="Spore Coat Polysaccharide Biosynthesis Protein SpsA, Chain A"/>
    <property type="match status" value="1"/>
</dbReference>
<keyword evidence="11" id="KW-0479">Metal-binding</keyword>
<dbReference type="Ensembl" id="ENSOCUT00000007813.4">
    <property type="protein sequence ID" value="ENSOCUP00000025476.3"/>
    <property type="gene ID" value="ENSOCUG00000017844.4"/>
</dbReference>
<dbReference type="FunCoup" id="G1U7R7">
    <property type="interactions" value="2"/>
</dbReference>
<comment type="cofactor">
    <cofactor evidence="11">
        <name>Mn(2+)</name>
        <dbReference type="ChEBI" id="CHEBI:29035"/>
    </cofactor>
    <text evidence="11">Binds 1 Mn(2+) ion per subunit.</text>
</comment>
<dbReference type="GO" id="GO:0005794">
    <property type="term" value="C:Golgi apparatus"/>
    <property type="evidence" value="ECO:0007669"/>
    <property type="project" value="TreeGrafter"/>
</dbReference>
<dbReference type="PANTHER" id="PTHR10462">
    <property type="entry name" value="GLYCOSYLTRANSFERASE-RELATED"/>
    <property type="match status" value="1"/>
</dbReference>
<keyword evidence="5" id="KW-0812">Transmembrane</keyword>
<feature type="binding site" evidence="10">
    <location>
        <begin position="366"/>
        <end position="368"/>
    </location>
    <ligand>
        <name>UDP-N-acetyl-alpha-D-galactosamine</name>
        <dbReference type="ChEBI" id="CHEBI:67138"/>
    </ligand>
</feature>
<reference evidence="12" key="3">
    <citation type="submission" date="2025-09" db="UniProtKB">
        <authorList>
            <consortium name="Ensembl"/>
        </authorList>
    </citation>
    <scope>IDENTIFICATION</scope>
    <source>
        <strain evidence="12">Thorbecke</strain>
    </source>
</reference>
<feature type="binding site" evidence="10">
    <location>
        <position position="458"/>
    </location>
    <ligand>
        <name>an alpha-L-fucosyl-(1-&gt;2)-beta-D-galactosyl derivative</name>
        <dbReference type="ChEBI" id="CHEBI:140327"/>
    </ligand>
</feature>
<dbReference type="GO" id="GO:0016758">
    <property type="term" value="F:hexosyltransferase activity"/>
    <property type="evidence" value="ECO:0007669"/>
    <property type="project" value="InterPro"/>
</dbReference>
<dbReference type="AlphaFoldDB" id="G1U7R7"/>
<proteinExistence type="inferred from homology"/>
<comment type="similarity">
    <text evidence="2">Belongs to the glycosyltransferase 6 family.</text>
</comment>
<dbReference type="PANTHER" id="PTHR10462:SF55">
    <property type="entry name" value="HISTO-BLOOD GROUP ABO SYSTEM TRANSFERASE 1"/>
    <property type="match status" value="1"/>
</dbReference>
<dbReference type="eggNOG" id="ENOG502QQAJ">
    <property type="taxonomic scope" value="Eukaryota"/>
</dbReference>
<dbReference type="GO" id="GO:0005975">
    <property type="term" value="P:carbohydrate metabolic process"/>
    <property type="evidence" value="ECO:0007669"/>
    <property type="project" value="InterPro"/>
</dbReference>
<dbReference type="InParanoid" id="G1U7R7"/>
<protein>
    <recommendedName>
        <fullName evidence="14">ABO, alpha 1-3-N-acetylgalactosaminyltransferase and alpha 1-3-galactosyltransferase</fullName>
    </recommendedName>
</protein>
<name>G1U7R7_RABIT</name>
<keyword evidence="6" id="KW-0735">Signal-anchor</keyword>
<dbReference type="GeneTree" id="ENSGT00950000182858"/>
<feature type="binding site" evidence="10">
    <location>
        <position position="281"/>
    </location>
    <ligand>
        <name>UDP-N-acetyl-alpha-D-galactosamine</name>
        <dbReference type="ChEBI" id="CHEBI:67138"/>
    </ligand>
</feature>
<dbReference type="SUPFAM" id="SSF53448">
    <property type="entry name" value="Nucleotide-diphospho-sugar transferases"/>
    <property type="match status" value="1"/>
</dbReference>